<comment type="caution">
    <text evidence="7">The sequence shown here is derived from an EMBL/GenBank/DDBJ whole genome shotgun (WGS) entry which is preliminary data.</text>
</comment>
<dbReference type="InterPro" id="IPR045797">
    <property type="entry name" value="EVA_Class_A"/>
</dbReference>
<keyword evidence="4 6" id="KW-1015">Disulfide bond</keyword>
<dbReference type="GO" id="GO:0019957">
    <property type="term" value="F:C-C chemokine binding"/>
    <property type="evidence" value="ECO:0007669"/>
    <property type="project" value="InterPro"/>
</dbReference>
<proteinExistence type="predicted"/>
<accession>A0AAQ4DEF2</accession>
<dbReference type="EMBL" id="JARKHS020031833">
    <property type="protein sequence ID" value="KAK8760842.1"/>
    <property type="molecule type" value="Genomic_DNA"/>
</dbReference>
<evidence type="ECO:0000256" key="4">
    <source>
        <dbReference type="ARBA" id="ARBA00023157"/>
    </source>
</evidence>
<dbReference type="Pfam" id="PF19429">
    <property type="entry name" value="EVA_Class_A"/>
    <property type="match status" value="1"/>
</dbReference>
<dbReference type="AlphaFoldDB" id="A0AAQ4DEF2"/>
<sequence length="139" mass="16357">PRRKEDHKYGTMIDRDGCRHKVLQTKGTLLTATCRAKCGKVTHPIRDGTLCLRSLRRSERLNKNGKRRCFLGTCHEGHCGSPYGREVNCNAPRGTVYYYDDYNNYNYDDDTYYYNEDYGYYYGDYTSNYHGYKDNIHAE</sequence>
<comment type="function">
    <text evidence="6">Salivary chemokine-binding protein which binds to host chemokines.</text>
</comment>
<protein>
    <recommendedName>
        <fullName evidence="6">Evasin</fullName>
    </recommendedName>
</protein>
<keyword evidence="5 6" id="KW-0325">Glycoprotein</keyword>
<dbReference type="Proteomes" id="UP001321473">
    <property type="component" value="Unassembled WGS sequence"/>
</dbReference>
<feature type="non-terminal residue" evidence="7">
    <location>
        <position position="1"/>
    </location>
</feature>
<organism evidence="7 8">
    <name type="scientific">Amblyomma americanum</name>
    <name type="common">Lone star tick</name>
    <dbReference type="NCBI Taxonomy" id="6943"/>
    <lineage>
        <taxon>Eukaryota</taxon>
        <taxon>Metazoa</taxon>
        <taxon>Ecdysozoa</taxon>
        <taxon>Arthropoda</taxon>
        <taxon>Chelicerata</taxon>
        <taxon>Arachnida</taxon>
        <taxon>Acari</taxon>
        <taxon>Parasitiformes</taxon>
        <taxon>Ixodida</taxon>
        <taxon>Ixodoidea</taxon>
        <taxon>Ixodidae</taxon>
        <taxon>Amblyomminae</taxon>
        <taxon>Amblyomma</taxon>
    </lineage>
</organism>
<evidence type="ECO:0000256" key="5">
    <source>
        <dbReference type="ARBA" id="ARBA00023180"/>
    </source>
</evidence>
<gene>
    <name evidence="7" type="ORF">V5799_027891</name>
</gene>
<evidence type="ECO:0000256" key="3">
    <source>
        <dbReference type="ARBA" id="ARBA00022729"/>
    </source>
</evidence>
<reference evidence="7 8" key="1">
    <citation type="journal article" date="2023" name="Arcadia Sci">
        <title>De novo assembly of a long-read Amblyomma americanum tick genome.</title>
        <authorList>
            <person name="Chou S."/>
            <person name="Poskanzer K.E."/>
            <person name="Rollins M."/>
            <person name="Thuy-Boun P.S."/>
        </authorList>
    </citation>
    <scope>NUCLEOTIDE SEQUENCE [LARGE SCALE GENOMIC DNA]</scope>
    <source>
        <strain evidence="7">F_SG_1</strain>
        <tissue evidence="7">Salivary glands</tissue>
    </source>
</reference>
<evidence type="ECO:0000256" key="2">
    <source>
        <dbReference type="ARBA" id="ARBA00022525"/>
    </source>
</evidence>
<dbReference type="GO" id="GO:0005576">
    <property type="term" value="C:extracellular region"/>
    <property type="evidence" value="ECO:0007669"/>
    <property type="project" value="UniProtKB-SubCell"/>
</dbReference>
<keyword evidence="2 6" id="KW-0964">Secreted</keyword>
<dbReference type="Gene3D" id="2.30.130.100">
    <property type="match status" value="1"/>
</dbReference>
<evidence type="ECO:0000256" key="1">
    <source>
        <dbReference type="ARBA" id="ARBA00004613"/>
    </source>
</evidence>
<keyword evidence="8" id="KW-1185">Reference proteome</keyword>
<evidence type="ECO:0000313" key="8">
    <source>
        <dbReference type="Proteomes" id="UP001321473"/>
    </source>
</evidence>
<comment type="subcellular location">
    <subcellularLocation>
        <location evidence="1 6">Secreted</location>
    </subcellularLocation>
</comment>
<evidence type="ECO:0000256" key="6">
    <source>
        <dbReference type="RuleBase" id="RU369006"/>
    </source>
</evidence>
<keyword evidence="3 6" id="KW-0732">Signal</keyword>
<evidence type="ECO:0000313" key="7">
    <source>
        <dbReference type="EMBL" id="KAK8760842.1"/>
    </source>
</evidence>
<name>A0AAQ4DEF2_AMBAM</name>